<keyword evidence="1" id="KW-0812">Transmembrane</keyword>
<evidence type="ECO:0000313" key="2">
    <source>
        <dbReference type="EMBL" id="KAF0504846.1"/>
    </source>
</evidence>
<dbReference type="Proteomes" id="UP000439903">
    <property type="component" value="Unassembled WGS sequence"/>
</dbReference>
<keyword evidence="1" id="KW-0472">Membrane</keyword>
<reference evidence="2 3" key="1">
    <citation type="journal article" date="2019" name="Environ. Microbiol.">
        <title>At the nexus of three kingdoms: the genome of the mycorrhizal fungus Gigaspora margarita provides insights into plant, endobacterial and fungal interactions.</title>
        <authorList>
            <person name="Venice F."/>
            <person name="Ghignone S."/>
            <person name="Salvioli di Fossalunga A."/>
            <person name="Amselem J."/>
            <person name="Novero M."/>
            <person name="Xianan X."/>
            <person name="Sedzielewska Toro K."/>
            <person name="Morin E."/>
            <person name="Lipzen A."/>
            <person name="Grigoriev I.V."/>
            <person name="Henrissat B."/>
            <person name="Martin F.M."/>
            <person name="Bonfante P."/>
        </authorList>
    </citation>
    <scope>NUCLEOTIDE SEQUENCE [LARGE SCALE GENOMIC DNA]</scope>
    <source>
        <strain evidence="2 3">BEG34</strain>
    </source>
</reference>
<dbReference type="EMBL" id="WTPW01000502">
    <property type="protein sequence ID" value="KAF0504846.1"/>
    <property type="molecule type" value="Genomic_DNA"/>
</dbReference>
<protein>
    <submittedName>
        <fullName evidence="2">Uncharacterized protein</fullName>
    </submittedName>
</protein>
<evidence type="ECO:0000256" key="1">
    <source>
        <dbReference type="SAM" id="Phobius"/>
    </source>
</evidence>
<organism evidence="2 3">
    <name type="scientific">Gigaspora margarita</name>
    <dbReference type="NCBI Taxonomy" id="4874"/>
    <lineage>
        <taxon>Eukaryota</taxon>
        <taxon>Fungi</taxon>
        <taxon>Fungi incertae sedis</taxon>
        <taxon>Mucoromycota</taxon>
        <taxon>Glomeromycotina</taxon>
        <taxon>Glomeromycetes</taxon>
        <taxon>Diversisporales</taxon>
        <taxon>Gigasporaceae</taxon>
        <taxon>Gigaspora</taxon>
    </lineage>
</organism>
<comment type="caution">
    <text evidence="2">The sequence shown here is derived from an EMBL/GenBank/DDBJ whole genome shotgun (WGS) entry which is preliminary data.</text>
</comment>
<dbReference type="OrthoDB" id="10380260at2759"/>
<feature type="transmembrane region" description="Helical" evidence="1">
    <location>
        <begin position="6"/>
        <end position="24"/>
    </location>
</feature>
<sequence length="91" mass="10868">MNTIKFFVITIILFATICFIYQYLISGIQSIYLEDGFEINVLGFDSMPYSYPPYRNYRKHDTINDADSNSLKYSEQWYDDDYYLLQDSILI</sequence>
<keyword evidence="1" id="KW-1133">Transmembrane helix</keyword>
<keyword evidence="3" id="KW-1185">Reference proteome</keyword>
<gene>
    <name evidence="2" type="ORF">F8M41_019458</name>
</gene>
<evidence type="ECO:0000313" key="3">
    <source>
        <dbReference type="Proteomes" id="UP000439903"/>
    </source>
</evidence>
<accession>A0A8H4EKJ0</accession>
<name>A0A8H4EKJ0_GIGMA</name>
<dbReference type="AlphaFoldDB" id="A0A8H4EKJ0"/>
<proteinExistence type="predicted"/>